<dbReference type="SMART" id="SM00849">
    <property type="entry name" value="Lactamase_B"/>
    <property type="match status" value="1"/>
</dbReference>
<dbReference type="SUPFAM" id="SSF56281">
    <property type="entry name" value="Metallo-hydrolase/oxidoreductase"/>
    <property type="match status" value="1"/>
</dbReference>
<dbReference type="PANTHER" id="PTHR42951">
    <property type="entry name" value="METALLO-BETA-LACTAMASE DOMAIN-CONTAINING"/>
    <property type="match status" value="1"/>
</dbReference>
<keyword evidence="4" id="KW-1185">Reference proteome</keyword>
<protein>
    <submittedName>
        <fullName evidence="3">MBL fold metallo-hydrolase</fullName>
    </submittedName>
</protein>
<accession>A0A7G9RJ74</accession>
<dbReference type="RefSeq" id="WP_187595922.1">
    <property type="nucleotide sequence ID" value="NZ_CP060714.1"/>
</dbReference>
<keyword evidence="1" id="KW-0732">Signal</keyword>
<sequence length="297" mass="32221">MQRRTFAAASALAGLLTLWGSAHAAAPLHLQVYNPGSQSMFAVSSELVTGAREAILIDAQFQKNDAQKLVDMVKASGKKLTTIYISHSDPDFYFGLDTLQAAFPQARIVATPQTVAAINASKDGKLAFWGPQLKDNAPRKVVVPEVLNSDHLLLEGKRLEIKGLKGPQPDRSYVWIPSLKAVVGGVVVNANEHVWMADTQTPASRAEWQQTLADITALQPRTVVPGHYLLKDGKAPKGLESVRFTSDYLSQFERAAARARNSQELVAAMKQQYPGLPGDGGLELGAKVVKGEMKWPQ</sequence>
<dbReference type="EMBL" id="CP060714">
    <property type="protein sequence ID" value="QNN55649.1"/>
    <property type="molecule type" value="Genomic_DNA"/>
</dbReference>
<dbReference type="GO" id="GO:0016787">
    <property type="term" value="F:hydrolase activity"/>
    <property type="evidence" value="ECO:0007669"/>
    <property type="project" value="UniProtKB-KW"/>
</dbReference>
<name>A0A7G9RJ74_9BURK</name>
<dbReference type="PANTHER" id="PTHR42951:SF14">
    <property type="entry name" value="METALLO-BETA-LACTAMASE SUPERFAMILY PROTEIN"/>
    <property type="match status" value="1"/>
</dbReference>
<dbReference type="KEGG" id="drg:H9K76_13505"/>
<dbReference type="Gene3D" id="3.60.15.10">
    <property type="entry name" value="Ribonuclease Z/Hydroxyacylglutathione hydrolase-like"/>
    <property type="match status" value="1"/>
</dbReference>
<dbReference type="InterPro" id="IPR036866">
    <property type="entry name" value="RibonucZ/Hydroxyglut_hydro"/>
</dbReference>
<feature type="signal peptide" evidence="1">
    <location>
        <begin position="1"/>
        <end position="24"/>
    </location>
</feature>
<evidence type="ECO:0000256" key="1">
    <source>
        <dbReference type="SAM" id="SignalP"/>
    </source>
</evidence>
<proteinExistence type="predicted"/>
<organism evidence="3 4">
    <name type="scientific">Diaphorobacter ruginosibacter</name>
    <dbReference type="NCBI Taxonomy" id="1715720"/>
    <lineage>
        <taxon>Bacteria</taxon>
        <taxon>Pseudomonadati</taxon>
        <taxon>Pseudomonadota</taxon>
        <taxon>Betaproteobacteria</taxon>
        <taxon>Burkholderiales</taxon>
        <taxon>Comamonadaceae</taxon>
        <taxon>Diaphorobacter</taxon>
    </lineage>
</organism>
<dbReference type="Proteomes" id="UP000515811">
    <property type="component" value="Chromosome"/>
</dbReference>
<feature type="domain" description="Metallo-beta-lactamase" evidence="2">
    <location>
        <begin position="42"/>
        <end position="227"/>
    </location>
</feature>
<dbReference type="CDD" id="cd07739">
    <property type="entry name" value="metallo-hydrolase-like_MBL-fold"/>
    <property type="match status" value="1"/>
</dbReference>
<evidence type="ECO:0000313" key="4">
    <source>
        <dbReference type="Proteomes" id="UP000515811"/>
    </source>
</evidence>
<feature type="chain" id="PRO_5028993990" evidence="1">
    <location>
        <begin position="25"/>
        <end position="297"/>
    </location>
</feature>
<reference evidence="3 4" key="1">
    <citation type="submission" date="2020-08" db="EMBL/GenBank/DDBJ databases">
        <title>Genome sequence of Diaphorobacter ruginosibacter DSM 27467T.</title>
        <authorList>
            <person name="Hyun D.-W."/>
            <person name="Bae J.-W."/>
        </authorList>
    </citation>
    <scope>NUCLEOTIDE SEQUENCE [LARGE SCALE GENOMIC DNA]</scope>
    <source>
        <strain evidence="3 4">DSM 27467</strain>
    </source>
</reference>
<dbReference type="InterPro" id="IPR001279">
    <property type="entry name" value="Metallo-B-lactamas"/>
</dbReference>
<dbReference type="InterPro" id="IPR050855">
    <property type="entry name" value="NDM-1-like"/>
</dbReference>
<dbReference type="Pfam" id="PF00753">
    <property type="entry name" value="Lactamase_B"/>
    <property type="match status" value="1"/>
</dbReference>
<gene>
    <name evidence="3" type="ORF">H9K76_13505</name>
</gene>
<evidence type="ECO:0000313" key="3">
    <source>
        <dbReference type="EMBL" id="QNN55649.1"/>
    </source>
</evidence>
<keyword evidence="3" id="KW-0378">Hydrolase</keyword>
<evidence type="ECO:0000259" key="2">
    <source>
        <dbReference type="SMART" id="SM00849"/>
    </source>
</evidence>
<dbReference type="AlphaFoldDB" id="A0A7G9RJ74"/>